<evidence type="ECO:0000256" key="1">
    <source>
        <dbReference type="SAM" id="MobiDB-lite"/>
    </source>
</evidence>
<protein>
    <submittedName>
        <fullName evidence="2">Uncharacterized protein</fullName>
    </submittedName>
</protein>
<feature type="compositionally biased region" description="Low complexity" evidence="1">
    <location>
        <begin position="21"/>
        <end position="35"/>
    </location>
</feature>
<evidence type="ECO:0000313" key="3">
    <source>
        <dbReference type="Proteomes" id="UP000024635"/>
    </source>
</evidence>
<keyword evidence="3" id="KW-1185">Reference proteome</keyword>
<feature type="region of interest" description="Disordered" evidence="1">
    <location>
        <begin position="1"/>
        <end position="38"/>
    </location>
</feature>
<feature type="compositionally biased region" description="Polar residues" evidence="1">
    <location>
        <begin position="1"/>
        <end position="12"/>
    </location>
</feature>
<gene>
    <name evidence="2" type="primary">Acey_s0047.g1479</name>
    <name evidence="2" type="ORF">Y032_0047g1479</name>
</gene>
<sequence>MTLNDTLSSDALQVNDDVQMEPDGGARAPGPGDEPTGLTEEELEKYRDDPTWKMIRFASLISPQMS</sequence>
<name>A0A016UBX2_9BILA</name>
<evidence type="ECO:0000313" key="2">
    <source>
        <dbReference type="EMBL" id="EYC12436.1"/>
    </source>
</evidence>
<dbReference type="EMBL" id="JARK01001383">
    <property type="protein sequence ID" value="EYC12436.1"/>
    <property type="molecule type" value="Genomic_DNA"/>
</dbReference>
<dbReference type="AlphaFoldDB" id="A0A016UBX2"/>
<reference evidence="3" key="1">
    <citation type="journal article" date="2015" name="Nat. Genet.">
        <title>The genome and transcriptome of the zoonotic hookworm Ancylostoma ceylanicum identify infection-specific gene families.</title>
        <authorList>
            <person name="Schwarz E.M."/>
            <person name="Hu Y."/>
            <person name="Antoshechkin I."/>
            <person name="Miller M.M."/>
            <person name="Sternberg P.W."/>
            <person name="Aroian R.V."/>
        </authorList>
    </citation>
    <scope>NUCLEOTIDE SEQUENCE</scope>
    <source>
        <strain evidence="3">HY135</strain>
    </source>
</reference>
<proteinExistence type="predicted"/>
<dbReference type="Proteomes" id="UP000024635">
    <property type="component" value="Unassembled WGS sequence"/>
</dbReference>
<comment type="caution">
    <text evidence="2">The sequence shown here is derived from an EMBL/GenBank/DDBJ whole genome shotgun (WGS) entry which is preliminary data.</text>
</comment>
<accession>A0A016UBX2</accession>
<organism evidence="2 3">
    <name type="scientific">Ancylostoma ceylanicum</name>
    <dbReference type="NCBI Taxonomy" id="53326"/>
    <lineage>
        <taxon>Eukaryota</taxon>
        <taxon>Metazoa</taxon>
        <taxon>Ecdysozoa</taxon>
        <taxon>Nematoda</taxon>
        <taxon>Chromadorea</taxon>
        <taxon>Rhabditida</taxon>
        <taxon>Rhabditina</taxon>
        <taxon>Rhabditomorpha</taxon>
        <taxon>Strongyloidea</taxon>
        <taxon>Ancylostomatidae</taxon>
        <taxon>Ancylostomatinae</taxon>
        <taxon>Ancylostoma</taxon>
    </lineage>
</organism>